<dbReference type="RefSeq" id="WP_052036397.1">
    <property type="nucleotide sequence ID" value="NZ_JMIR01000021.1"/>
</dbReference>
<dbReference type="Proteomes" id="UP000027931">
    <property type="component" value="Unassembled WGS sequence"/>
</dbReference>
<dbReference type="Pfam" id="PF17482">
    <property type="entry name" value="Phage_sheath_1C"/>
    <property type="match status" value="1"/>
</dbReference>
<feature type="domain" description="Tail sheath protein C-terminal" evidence="3">
    <location>
        <begin position="479"/>
        <end position="585"/>
    </location>
</feature>
<evidence type="ECO:0000256" key="1">
    <source>
        <dbReference type="ARBA" id="ARBA00008005"/>
    </source>
</evidence>
<keyword evidence="5" id="KW-1185">Reference proteome</keyword>
<name>A0A074LK85_9BACL</name>
<organism evidence="4 5">
    <name type="scientific">Tumebacillus flagellatus</name>
    <dbReference type="NCBI Taxonomy" id="1157490"/>
    <lineage>
        <taxon>Bacteria</taxon>
        <taxon>Bacillati</taxon>
        <taxon>Bacillota</taxon>
        <taxon>Bacilli</taxon>
        <taxon>Bacillales</taxon>
        <taxon>Alicyclobacillaceae</taxon>
        <taxon>Tumebacillus</taxon>
    </lineage>
</organism>
<dbReference type="PANTHER" id="PTHR35861:SF1">
    <property type="entry name" value="PHAGE TAIL SHEATH PROTEIN"/>
    <property type="match status" value="1"/>
</dbReference>
<proteinExistence type="inferred from homology"/>
<dbReference type="Pfam" id="PF04984">
    <property type="entry name" value="Phage_sheath_1"/>
    <property type="match status" value="1"/>
</dbReference>
<evidence type="ECO:0000259" key="3">
    <source>
        <dbReference type="Pfam" id="PF17482"/>
    </source>
</evidence>
<dbReference type="AlphaFoldDB" id="A0A074LK85"/>
<dbReference type="EMBL" id="JMIR01000021">
    <property type="protein sequence ID" value="KEO82556.1"/>
    <property type="molecule type" value="Genomic_DNA"/>
</dbReference>
<comment type="caution">
    <text evidence="4">The sequence shown here is derived from an EMBL/GenBank/DDBJ whole genome shotgun (WGS) entry which is preliminary data.</text>
</comment>
<accession>A0A074LK85</accession>
<sequence>MPEYLTPGVYVEEFDSGSVPLEGASTSTAGFIGLAERGPSKGMPELVTGFHDFRRIYGSYLSKTKWEEFRFLSYAVENFFLNGGSRAYIMRVVPEDAVSAANFDTKLDDASLPQQLLVEAKNEGIWGNQIQIVVRPDSKAKSAVAEVVDAAAKKYRLKNSSGFNAGDVVLFDGGDSENPMTILSVQDDVVELSQALPDNAPDLELPPTRVLKTCEFSITVRYGDEVELYEQVSLNREATNHVDKLLAKSNLIFVKDNFATQDPATPLHPYSVVSDGKDAKEKDTSFAISLTGGSDGSYASIKADPKRFTGVDDADPAKRTGLQAFLNNEVVSIMAVPGVTDKNVQVDLVAHCEKTRSRVAILDVPLELVKPDDILTKHRDLFDTSFAAMYGPWLQVFDPLDKRNIFIPPSGSVAGIFARSDNTRGVSKAPANEVVRGCTGLSTYYNNGAQDILNPKGVNLIRSFPGQGIRVWGARTLSSNGLWKYVNVRRLFIFVEESIRNGTNWIVFEPNDEPLWARVQRTIDVFLTGVWRSGALMGASPAEAYYIKIGRSTMTQDDIDNGRLICEIGIAPVKPAEFVIFRFTQKTGDAQ</sequence>
<evidence type="ECO:0000259" key="2">
    <source>
        <dbReference type="Pfam" id="PF04984"/>
    </source>
</evidence>
<comment type="similarity">
    <text evidence="1">Belongs to the myoviridae tail sheath protein family.</text>
</comment>
<dbReference type="InterPro" id="IPR052042">
    <property type="entry name" value="Tail_sheath_structural"/>
</dbReference>
<evidence type="ECO:0000313" key="4">
    <source>
        <dbReference type="EMBL" id="KEO82556.1"/>
    </source>
</evidence>
<dbReference type="eggNOG" id="COG3497">
    <property type="taxonomic scope" value="Bacteria"/>
</dbReference>
<dbReference type="InterPro" id="IPR020287">
    <property type="entry name" value="Tail_sheath_C"/>
</dbReference>
<dbReference type="PANTHER" id="PTHR35861">
    <property type="match status" value="1"/>
</dbReference>
<feature type="domain" description="Tail sheath protein subtilisin-like" evidence="2">
    <location>
        <begin position="324"/>
        <end position="477"/>
    </location>
</feature>
<dbReference type="InterPro" id="IPR035089">
    <property type="entry name" value="Phage_sheath_subtilisin"/>
</dbReference>
<dbReference type="Gene3D" id="3.40.50.11780">
    <property type="match status" value="2"/>
</dbReference>
<gene>
    <name evidence="4" type="ORF">EL26_15085</name>
</gene>
<reference evidence="4 5" key="1">
    <citation type="journal article" date="2013" name="Int. J. Syst. Evol. Microbiol.">
        <title>Tumebacillus flagellatus sp. nov., an alpha-amylase/pullulanase-producing bacterium isolated from cassava wastewater.</title>
        <authorList>
            <person name="Wang Q."/>
            <person name="Xie N."/>
            <person name="Qin Y."/>
            <person name="Shen N."/>
            <person name="Zhu J."/>
            <person name="Mi H."/>
            <person name="Huang R."/>
        </authorList>
    </citation>
    <scope>NUCLEOTIDE SEQUENCE [LARGE SCALE GENOMIC DNA]</scope>
    <source>
        <strain evidence="4 5">GST4</strain>
    </source>
</reference>
<dbReference type="OrthoDB" id="9767864at2"/>
<evidence type="ECO:0000313" key="5">
    <source>
        <dbReference type="Proteomes" id="UP000027931"/>
    </source>
</evidence>
<dbReference type="STRING" id="1157490.EL26_15085"/>
<protein>
    <submittedName>
        <fullName evidence="4">Phage tail protein</fullName>
    </submittedName>
</protein>